<proteinExistence type="predicted"/>
<reference evidence="2 3" key="1">
    <citation type="journal article" date="2019" name="Nat. Ecol. Evol.">
        <title>Megaphylogeny resolves global patterns of mushroom evolution.</title>
        <authorList>
            <person name="Varga T."/>
            <person name="Krizsan K."/>
            <person name="Foldi C."/>
            <person name="Dima B."/>
            <person name="Sanchez-Garcia M."/>
            <person name="Sanchez-Ramirez S."/>
            <person name="Szollosi G.J."/>
            <person name="Szarkandi J.G."/>
            <person name="Papp V."/>
            <person name="Albert L."/>
            <person name="Andreopoulos W."/>
            <person name="Angelini C."/>
            <person name="Antonin V."/>
            <person name="Barry K.W."/>
            <person name="Bougher N.L."/>
            <person name="Buchanan P."/>
            <person name="Buyck B."/>
            <person name="Bense V."/>
            <person name="Catcheside P."/>
            <person name="Chovatia M."/>
            <person name="Cooper J."/>
            <person name="Damon W."/>
            <person name="Desjardin D."/>
            <person name="Finy P."/>
            <person name="Geml J."/>
            <person name="Haridas S."/>
            <person name="Hughes K."/>
            <person name="Justo A."/>
            <person name="Karasinski D."/>
            <person name="Kautmanova I."/>
            <person name="Kiss B."/>
            <person name="Kocsube S."/>
            <person name="Kotiranta H."/>
            <person name="LaButti K.M."/>
            <person name="Lechner B.E."/>
            <person name="Liimatainen K."/>
            <person name="Lipzen A."/>
            <person name="Lukacs Z."/>
            <person name="Mihaltcheva S."/>
            <person name="Morgado L.N."/>
            <person name="Niskanen T."/>
            <person name="Noordeloos M.E."/>
            <person name="Ohm R.A."/>
            <person name="Ortiz-Santana B."/>
            <person name="Ovrebo C."/>
            <person name="Racz N."/>
            <person name="Riley R."/>
            <person name="Savchenko A."/>
            <person name="Shiryaev A."/>
            <person name="Soop K."/>
            <person name="Spirin V."/>
            <person name="Szebenyi C."/>
            <person name="Tomsovsky M."/>
            <person name="Tulloss R.E."/>
            <person name="Uehling J."/>
            <person name="Grigoriev I.V."/>
            <person name="Vagvolgyi C."/>
            <person name="Papp T."/>
            <person name="Martin F.M."/>
            <person name="Miettinen O."/>
            <person name="Hibbett D.S."/>
            <person name="Nagy L.G."/>
        </authorList>
    </citation>
    <scope>NUCLEOTIDE SEQUENCE [LARGE SCALE GENOMIC DNA]</scope>
    <source>
        <strain evidence="2 3">CBS 962.96</strain>
    </source>
</reference>
<name>A0A4S8LEU5_DENBC</name>
<feature type="region of interest" description="Disordered" evidence="1">
    <location>
        <begin position="375"/>
        <end position="396"/>
    </location>
</feature>
<accession>A0A4S8LEU5</accession>
<dbReference type="EMBL" id="ML179448">
    <property type="protein sequence ID" value="THU87497.1"/>
    <property type="molecule type" value="Genomic_DNA"/>
</dbReference>
<feature type="region of interest" description="Disordered" evidence="1">
    <location>
        <begin position="290"/>
        <end position="333"/>
    </location>
</feature>
<dbReference type="AlphaFoldDB" id="A0A4S8LEU5"/>
<evidence type="ECO:0000313" key="2">
    <source>
        <dbReference type="EMBL" id="THU87497.1"/>
    </source>
</evidence>
<dbReference type="OrthoDB" id="3060725at2759"/>
<evidence type="ECO:0000256" key="1">
    <source>
        <dbReference type="SAM" id="MobiDB-lite"/>
    </source>
</evidence>
<feature type="compositionally biased region" description="Basic residues" evidence="1">
    <location>
        <begin position="385"/>
        <end position="396"/>
    </location>
</feature>
<protein>
    <submittedName>
        <fullName evidence="2">Uncharacterized protein</fullName>
    </submittedName>
</protein>
<evidence type="ECO:0000313" key="3">
    <source>
        <dbReference type="Proteomes" id="UP000297245"/>
    </source>
</evidence>
<feature type="compositionally biased region" description="Low complexity" evidence="1">
    <location>
        <begin position="324"/>
        <end position="333"/>
    </location>
</feature>
<feature type="compositionally biased region" description="Polar residues" evidence="1">
    <location>
        <begin position="141"/>
        <end position="153"/>
    </location>
</feature>
<feature type="region of interest" description="Disordered" evidence="1">
    <location>
        <begin position="107"/>
        <end position="164"/>
    </location>
</feature>
<sequence length="396" mass="43597">MTARYNHFPGDDRFNPIPLMDNSKPAKAVLALGRPTLAPKKMDSLWYNQLYTAVGMRSYDRKWENETGGNQFVIKEFVKNRLQPNSSDVKPDTLVLTGPAMYMVPPQGSSDTVSALEEKPTGAVAPRNRMKRRRIEEDPSSDSNAITNYSDGVSQAQSSDDMSSSLRVYPTGDQIFVGATYDPRLQHDYGGIFFNQNHARLVQPDFRDVTQKLICPWDFYDKLRPGTLVLANIDIVVYVVGNKKPKPYQVPKPVPFGPSADTFNNFELPDFSNVPDSLTGLSSEQQITEEATPVPSVDGKCDAMPTDDDSPDSSDIVGIEDSSEGSFLSSSSDTLEEIPTISIVDEKDVGGTLQTGELDVPMHDLDLCDVLDPADDVSTLNQSRGKGKKTSKGKRN</sequence>
<dbReference type="Proteomes" id="UP000297245">
    <property type="component" value="Unassembled WGS sequence"/>
</dbReference>
<organism evidence="2 3">
    <name type="scientific">Dendrothele bispora (strain CBS 962.96)</name>
    <dbReference type="NCBI Taxonomy" id="1314807"/>
    <lineage>
        <taxon>Eukaryota</taxon>
        <taxon>Fungi</taxon>
        <taxon>Dikarya</taxon>
        <taxon>Basidiomycota</taxon>
        <taxon>Agaricomycotina</taxon>
        <taxon>Agaricomycetes</taxon>
        <taxon>Agaricomycetidae</taxon>
        <taxon>Agaricales</taxon>
        <taxon>Agaricales incertae sedis</taxon>
        <taxon>Dendrothele</taxon>
    </lineage>
</organism>
<gene>
    <name evidence="2" type="ORF">K435DRAFT_804280</name>
</gene>
<keyword evidence="3" id="KW-1185">Reference proteome</keyword>
<feature type="compositionally biased region" description="Low complexity" evidence="1">
    <location>
        <begin position="154"/>
        <end position="164"/>
    </location>
</feature>